<evidence type="ECO:0000313" key="1">
    <source>
        <dbReference type="EMBL" id="MPN14569.1"/>
    </source>
</evidence>
<reference evidence="1" key="1">
    <citation type="submission" date="2019-08" db="EMBL/GenBank/DDBJ databases">
        <authorList>
            <person name="Kucharzyk K."/>
            <person name="Murdoch R.W."/>
            <person name="Higgins S."/>
            <person name="Loffler F."/>
        </authorList>
    </citation>
    <scope>NUCLEOTIDE SEQUENCE</scope>
</reference>
<comment type="caution">
    <text evidence="1">The sequence shown here is derived from an EMBL/GenBank/DDBJ whole genome shotgun (WGS) entry which is preliminary data.</text>
</comment>
<gene>
    <name evidence="1" type="ORF">SDC9_161896</name>
</gene>
<organism evidence="1">
    <name type="scientific">bioreactor metagenome</name>
    <dbReference type="NCBI Taxonomy" id="1076179"/>
    <lineage>
        <taxon>unclassified sequences</taxon>
        <taxon>metagenomes</taxon>
        <taxon>ecological metagenomes</taxon>
    </lineage>
</organism>
<protein>
    <submittedName>
        <fullName evidence="1">Uncharacterized protein</fullName>
    </submittedName>
</protein>
<proteinExistence type="predicted"/>
<name>A0A645FMK2_9ZZZZ</name>
<dbReference type="AlphaFoldDB" id="A0A645FMK2"/>
<dbReference type="EMBL" id="VSSQ01061208">
    <property type="protein sequence ID" value="MPN14569.1"/>
    <property type="molecule type" value="Genomic_DNA"/>
</dbReference>
<accession>A0A645FMK2</accession>
<sequence length="101" mass="10682">MKMRSIELESLWEGTRKPATAVMATVMTMGAPTIPALTAASPMINAPTMLMAWPTGRGKRTPASRRISKAKIMINASTKTGKGVPSLALAIRRSNVVGISS</sequence>